<evidence type="ECO:0000313" key="1">
    <source>
        <dbReference type="EMBL" id="APC14552.1"/>
    </source>
</evidence>
<dbReference type="Proteomes" id="UP000182567">
    <property type="component" value="Chromosome"/>
</dbReference>
<protein>
    <submittedName>
        <fullName evidence="1">DUF3102 domain-containing protein</fullName>
    </submittedName>
</protein>
<dbReference type="AlphaFoldDB" id="A0A1J0EF84"/>
<organism evidence="1 2">
    <name type="scientific">Pseudomonas frederiksbergensis</name>
    <dbReference type="NCBI Taxonomy" id="104087"/>
    <lineage>
        <taxon>Bacteria</taxon>
        <taxon>Pseudomonadati</taxon>
        <taxon>Pseudomonadota</taxon>
        <taxon>Gammaproteobacteria</taxon>
        <taxon>Pseudomonadales</taxon>
        <taxon>Pseudomonadaceae</taxon>
        <taxon>Pseudomonas</taxon>
    </lineage>
</organism>
<sequence length="295" mass="32671">MARNKVEAPDAVELPVLNGEMLTANQNLMASHNAEVMAQFGDGLPYDRTRLVNEARFYMAQSAEAMLEAGKRLIVLKENEPHGDFEQIVREQLGMPERTAQRMMQAALKYLSPQLQAKAPALALLGKTKLFELIAEDDEDLAALADGGTVAGLVLEDIDRMTSRELRAALRDARDDFSAQGKVMAKKTADLDDAKVELEKARKRIQSATPDDVIKDLRSEVVALSFEIESKVMGALREGFTQMAEHANETGQDHRTFKADLIRQLEITLATVRSEFHLPAHQGDSKPVWMAADEA</sequence>
<name>A0A1J0EF84_9PSED</name>
<dbReference type="GeneID" id="46906963"/>
<dbReference type="OrthoDB" id="8564384at2"/>
<accession>A0A1J0EF84</accession>
<evidence type="ECO:0000313" key="2">
    <source>
        <dbReference type="Proteomes" id="UP000182567"/>
    </source>
</evidence>
<gene>
    <name evidence="1" type="ORF">BLL42_01930</name>
</gene>
<dbReference type="EMBL" id="CP017886">
    <property type="protein sequence ID" value="APC14552.1"/>
    <property type="molecule type" value="Genomic_DNA"/>
</dbReference>
<proteinExistence type="predicted"/>
<reference evidence="2" key="1">
    <citation type="submission" date="2016-10" db="EMBL/GenBank/DDBJ databases">
        <title>Pseudomonas frederiksbergensis ERGS4:02 complete genome.</title>
        <authorList>
            <person name="Kumar R."/>
            <person name="Acharya V."/>
            <person name="Singh D."/>
        </authorList>
    </citation>
    <scope>NUCLEOTIDE SEQUENCE [LARGE SCALE GENOMIC DNA]</scope>
    <source>
        <strain evidence="2">ERGS4:02</strain>
    </source>
</reference>
<dbReference type="RefSeq" id="WP_071550552.1">
    <property type="nucleotide sequence ID" value="NZ_CP017886.1"/>
</dbReference>